<sequence>MAIAGLVTAAISVALYPYLFGRLTIGWENLGLVRTIVPSREPVLFTATLLFTESLLIAALCFLAKLYFFRGRDGGTRS</sequence>
<keyword evidence="3" id="KW-1185">Reference proteome</keyword>
<keyword evidence="1" id="KW-0472">Membrane</keyword>
<dbReference type="EMBL" id="VLKL01000019">
    <property type="protein sequence ID" value="TWH99020.1"/>
    <property type="molecule type" value="Genomic_DNA"/>
</dbReference>
<accession>A0A562KUB3</accession>
<reference evidence="2 3" key="1">
    <citation type="journal article" date="2015" name="Stand. Genomic Sci.">
        <title>Genomic Encyclopedia of Bacterial and Archaeal Type Strains, Phase III: the genomes of soil and plant-associated and newly described type strains.</title>
        <authorList>
            <person name="Whitman W.B."/>
            <person name="Woyke T."/>
            <person name="Klenk H.P."/>
            <person name="Zhou Y."/>
            <person name="Lilburn T.G."/>
            <person name="Beck B.J."/>
            <person name="De Vos P."/>
            <person name="Vandamme P."/>
            <person name="Eisen J.A."/>
            <person name="Garrity G."/>
            <person name="Hugenholtz P."/>
            <person name="Kyrpides N.C."/>
        </authorList>
    </citation>
    <scope>NUCLEOTIDE SEQUENCE [LARGE SCALE GENOMIC DNA]</scope>
    <source>
        <strain evidence="2 3">CGMCC 1.10947</strain>
    </source>
</reference>
<dbReference type="AlphaFoldDB" id="A0A562KUB3"/>
<evidence type="ECO:0000256" key="1">
    <source>
        <dbReference type="SAM" id="Phobius"/>
    </source>
</evidence>
<evidence type="ECO:0000313" key="3">
    <source>
        <dbReference type="Proteomes" id="UP000317176"/>
    </source>
</evidence>
<comment type="caution">
    <text evidence="2">The sequence shown here is derived from an EMBL/GenBank/DDBJ whole genome shotgun (WGS) entry which is preliminary data.</text>
</comment>
<gene>
    <name evidence="2" type="ORF">IQ17_05599</name>
</gene>
<keyword evidence="1" id="KW-1133">Transmembrane helix</keyword>
<dbReference type="Proteomes" id="UP000317176">
    <property type="component" value="Unassembled WGS sequence"/>
</dbReference>
<proteinExistence type="predicted"/>
<feature type="transmembrane region" description="Helical" evidence="1">
    <location>
        <begin position="45"/>
        <end position="68"/>
    </location>
</feature>
<protein>
    <submittedName>
        <fullName evidence="2">Uncharacterized protein</fullName>
    </submittedName>
</protein>
<keyword evidence="1" id="KW-0812">Transmembrane</keyword>
<name>A0A562KUB3_9BRAD</name>
<organism evidence="2 3">
    <name type="scientific">Bradyrhizobium daqingense</name>
    <dbReference type="NCBI Taxonomy" id="993502"/>
    <lineage>
        <taxon>Bacteria</taxon>
        <taxon>Pseudomonadati</taxon>
        <taxon>Pseudomonadota</taxon>
        <taxon>Alphaproteobacteria</taxon>
        <taxon>Hyphomicrobiales</taxon>
        <taxon>Nitrobacteraceae</taxon>
        <taxon>Bradyrhizobium</taxon>
    </lineage>
</organism>
<evidence type="ECO:0000313" key="2">
    <source>
        <dbReference type="EMBL" id="TWH99020.1"/>
    </source>
</evidence>